<evidence type="ECO:0000256" key="3">
    <source>
        <dbReference type="ARBA" id="ARBA00005300"/>
    </source>
</evidence>
<accession>A0ABY5GWX8</accession>
<keyword evidence="7" id="KW-0479">Metal-binding</keyword>
<dbReference type="InterPro" id="IPR012337">
    <property type="entry name" value="RNaseH-like_sf"/>
</dbReference>
<evidence type="ECO:0000256" key="10">
    <source>
        <dbReference type="ARBA" id="ARBA00022842"/>
    </source>
</evidence>
<evidence type="ECO:0000259" key="11">
    <source>
        <dbReference type="PROSITE" id="PS50879"/>
    </source>
</evidence>
<evidence type="ECO:0000256" key="7">
    <source>
        <dbReference type="ARBA" id="ARBA00022723"/>
    </source>
</evidence>
<dbReference type="PROSITE" id="PS50879">
    <property type="entry name" value="RNASE_H_1"/>
    <property type="match status" value="1"/>
</dbReference>
<evidence type="ECO:0000256" key="6">
    <source>
        <dbReference type="ARBA" id="ARBA00022722"/>
    </source>
</evidence>
<proteinExistence type="inferred from homology"/>
<dbReference type="PANTHER" id="PTHR10642">
    <property type="entry name" value="RIBONUCLEASE H1"/>
    <property type="match status" value="1"/>
</dbReference>
<comment type="similarity">
    <text evidence="3">Belongs to the RNase H family.</text>
</comment>
<dbReference type="Pfam" id="PF00075">
    <property type="entry name" value="RNase_H"/>
    <property type="match status" value="1"/>
</dbReference>
<dbReference type="SUPFAM" id="SSF53098">
    <property type="entry name" value="Ribonuclease H-like"/>
    <property type="match status" value="1"/>
</dbReference>
<evidence type="ECO:0000256" key="2">
    <source>
        <dbReference type="ARBA" id="ARBA00001946"/>
    </source>
</evidence>
<keyword evidence="8" id="KW-0255">Endonuclease</keyword>
<dbReference type="InterPro" id="IPR050092">
    <property type="entry name" value="RNase_H"/>
</dbReference>
<dbReference type="GO" id="GO:0004523">
    <property type="term" value="F:RNA-DNA hybrid ribonuclease activity"/>
    <property type="evidence" value="ECO:0007669"/>
    <property type="project" value="UniProtKB-EC"/>
</dbReference>
<dbReference type="InterPro" id="IPR002156">
    <property type="entry name" value="RNaseH_domain"/>
</dbReference>
<evidence type="ECO:0000256" key="8">
    <source>
        <dbReference type="ARBA" id="ARBA00022759"/>
    </source>
</evidence>
<dbReference type="Gene3D" id="3.30.420.10">
    <property type="entry name" value="Ribonuclease H-like superfamily/Ribonuclease H"/>
    <property type="match status" value="1"/>
</dbReference>
<dbReference type="NCBIfam" id="NF001236">
    <property type="entry name" value="PRK00203.1"/>
    <property type="match status" value="1"/>
</dbReference>
<dbReference type="InterPro" id="IPR036397">
    <property type="entry name" value="RNaseH_sf"/>
</dbReference>
<evidence type="ECO:0000256" key="1">
    <source>
        <dbReference type="ARBA" id="ARBA00000077"/>
    </source>
</evidence>
<dbReference type="Proteomes" id="UP001059950">
    <property type="component" value="Chromosome"/>
</dbReference>
<reference evidence="12" key="1">
    <citation type="submission" date="2021-04" db="EMBL/GenBank/DDBJ databases">
        <title>Oceanospirillales bacteria with DddD are important DMSP degraders in coastal seawater.</title>
        <authorList>
            <person name="Liu J."/>
        </authorList>
    </citation>
    <scope>NUCLEOTIDE SEQUENCE</scope>
    <source>
        <strain evidence="12">GY6</strain>
    </source>
</reference>
<dbReference type="EMBL" id="CP073344">
    <property type="protein sequence ID" value="UTW04513.1"/>
    <property type="molecule type" value="Genomic_DNA"/>
</dbReference>
<dbReference type="EC" id="3.1.26.4" evidence="5"/>
<evidence type="ECO:0000256" key="5">
    <source>
        <dbReference type="ARBA" id="ARBA00012180"/>
    </source>
</evidence>
<evidence type="ECO:0000313" key="13">
    <source>
        <dbReference type="Proteomes" id="UP001059950"/>
    </source>
</evidence>
<comment type="catalytic activity">
    <reaction evidence="1">
        <text>Endonucleolytic cleavage to 5'-phosphomonoester.</text>
        <dbReference type="EC" id="3.1.26.4"/>
    </reaction>
</comment>
<comment type="cofactor">
    <cofactor evidence="2">
        <name>Mg(2+)</name>
        <dbReference type="ChEBI" id="CHEBI:18420"/>
    </cofactor>
</comment>
<dbReference type="InterPro" id="IPR022892">
    <property type="entry name" value="RNaseHI"/>
</dbReference>
<evidence type="ECO:0000313" key="12">
    <source>
        <dbReference type="EMBL" id="UTW04513.1"/>
    </source>
</evidence>
<dbReference type="CDD" id="cd09278">
    <property type="entry name" value="RNase_HI_prokaryote_like"/>
    <property type="match status" value="1"/>
</dbReference>
<keyword evidence="10" id="KW-0460">Magnesium</keyword>
<name>A0ABY5GWX8_9GAMM</name>
<gene>
    <name evidence="12" type="primary">rnhA</name>
    <name evidence="12" type="ORF">KDX31_05770</name>
</gene>
<protein>
    <recommendedName>
        <fullName evidence="5">ribonuclease H</fullName>
        <ecNumber evidence="5">3.1.26.4</ecNumber>
    </recommendedName>
</protein>
<keyword evidence="13" id="KW-1185">Reference proteome</keyword>
<sequence>MINIYTDGACRGNQNTFNMGGWGFVLTDKATGKARHCWGHEANTTNNRMEMTAAIKALHAIRNRSRSEVTVYSDSNLMVKGMTEWLSGWKAKGWKNSGKKPVENKDLWVQLEELSALHNVTWQHVKGHNGNAGNELADQLANRGADGQQGKQDFVGGM</sequence>
<evidence type="ECO:0000256" key="9">
    <source>
        <dbReference type="ARBA" id="ARBA00022801"/>
    </source>
</evidence>
<dbReference type="PANTHER" id="PTHR10642:SF26">
    <property type="entry name" value="RIBONUCLEASE H1"/>
    <property type="match status" value="1"/>
</dbReference>
<keyword evidence="6" id="KW-0540">Nuclease</keyword>
<keyword evidence="9 12" id="KW-0378">Hydrolase</keyword>
<comment type="subunit">
    <text evidence="4">Monomer.</text>
</comment>
<feature type="domain" description="RNase H type-1" evidence="11">
    <location>
        <begin position="1"/>
        <end position="146"/>
    </location>
</feature>
<organism evidence="12 13">
    <name type="scientific">Amphritea atlantica</name>
    <dbReference type="NCBI Taxonomy" id="355243"/>
    <lineage>
        <taxon>Bacteria</taxon>
        <taxon>Pseudomonadati</taxon>
        <taxon>Pseudomonadota</taxon>
        <taxon>Gammaproteobacteria</taxon>
        <taxon>Oceanospirillales</taxon>
        <taxon>Oceanospirillaceae</taxon>
        <taxon>Amphritea</taxon>
    </lineage>
</organism>
<evidence type="ECO:0000256" key="4">
    <source>
        <dbReference type="ARBA" id="ARBA00011245"/>
    </source>
</evidence>